<proteinExistence type="predicted"/>
<reference evidence="2 3" key="1">
    <citation type="journal article" date="2017" name="ISME J.">
        <title>Potential for microbial H2 and metal transformations associated with novel bacteria and archaea in deep terrestrial subsurface sediments.</title>
        <authorList>
            <person name="Hernsdorf A.W."/>
            <person name="Amano Y."/>
            <person name="Miyakawa K."/>
            <person name="Ise K."/>
            <person name="Suzuki Y."/>
            <person name="Anantharaman K."/>
            <person name="Probst A."/>
            <person name="Burstein D."/>
            <person name="Thomas B.C."/>
            <person name="Banfield J.F."/>
        </authorList>
    </citation>
    <scope>NUCLEOTIDE SEQUENCE [LARGE SCALE GENOMIC DNA]</scope>
    <source>
        <strain evidence="2">HGW-Wallbacteria-1</strain>
    </source>
</reference>
<dbReference type="GO" id="GO:0003677">
    <property type="term" value="F:DNA binding"/>
    <property type="evidence" value="ECO:0007669"/>
    <property type="project" value="InterPro"/>
</dbReference>
<dbReference type="SMART" id="SM00530">
    <property type="entry name" value="HTH_XRE"/>
    <property type="match status" value="1"/>
</dbReference>
<feature type="domain" description="HTH cro/C1-type" evidence="1">
    <location>
        <begin position="39"/>
        <end position="93"/>
    </location>
</feature>
<evidence type="ECO:0000313" key="3">
    <source>
        <dbReference type="Proteomes" id="UP000233256"/>
    </source>
</evidence>
<dbReference type="Pfam" id="PF01381">
    <property type="entry name" value="HTH_3"/>
    <property type="match status" value="1"/>
</dbReference>
<dbReference type="EMBL" id="PGXC01000097">
    <property type="protein sequence ID" value="PKK87838.1"/>
    <property type="molecule type" value="Genomic_DNA"/>
</dbReference>
<comment type="caution">
    <text evidence="2">The sequence shown here is derived from an EMBL/GenBank/DDBJ whole genome shotgun (WGS) entry which is preliminary data.</text>
</comment>
<name>A0A2N1PHL7_9BACT</name>
<dbReference type="Proteomes" id="UP000233256">
    <property type="component" value="Unassembled WGS sequence"/>
</dbReference>
<dbReference type="InterPro" id="IPR010982">
    <property type="entry name" value="Lambda_DNA-bd_dom_sf"/>
</dbReference>
<protein>
    <submittedName>
        <fullName evidence="2">Transcriptional regulator</fullName>
    </submittedName>
</protein>
<dbReference type="SUPFAM" id="SSF47413">
    <property type="entry name" value="lambda repressor-like DNA-binding domains"/>
    <property type="match status" value="1"/>
</dbReference>
<organism evidence="2 3">
    <name type="scientific">Candidatus Wallbacteria bacterium HGW-Wallbacteria-1</name>
    <dbReference type="NCBI Taxonomy" id="2013854"/>
    <lineage>
        <taxon>Bacteria</taxon>
        <taxon>Candidatus Walliibacteriota</taxon>
    </lineage>
</organism>
<dbReference type="PROSITE" id="PS50943">
    <property type="entry name" value="HTH_CROC1"/>
    <property type="match status" value="1"/>
</dbReference>
<evidence type="ECO:0000313" key="2">
    <source>
        <dbReference type="EMBL" id="PKK87838.1"/>
    </source>
</evidence>
<evidence type="ECO:0000259" key="1">
    <source>
        <dbReference type="PROSITE" id="PS50943"/>
    </source>
</evidence>
<gene>
    <name evidence="2" type="ORF">CVV64_21330</name>
</gene>
<accession>A0A2N1PHL7</accession>
<sequence>MYIYNSSTISLTFSRLPNIICSRRNEMDHDIFKQIGANIARLLEEQDRSQQSLADDLHISKQVMSKIINGAKAINAMELQAIAKSLHVGIDNLLKSPTPYAPTQLAFGFMGQITNEETQEEFNHLNAAIKEILLLEELLDA</sequence>
<dbReference type="CDD" id="cd00093">
    <property type="entry name" value="HTH_XRE"/>
    <property type="match status" value="1"/>
</dbReference>
<dbReference type="InterPro" id="IPR001387">
    <property type="entry name" value="Cro/C1-type_HTH"/>
</dbReference>
<dbReference type="Gene3D" id="1.10.260.40">
    <property type="entry name" value="lambda repressor-like DNA-binding domains"/>
    <property type="match status" value="1"/>
</dbReference>
<dbReference type="AlphaFoldDB" id="A0A2N1PHL7"/>